<dbReference type="EMBL" id="OU015567">
    <property type="protein sequence ID" value="CAG5111063.1"/>
    <property type="molecule type" value="Genomic_DNA"/>
</dbReference>
<proteinExistence type="predicted"/>
<evidence type="ECO:0000313" key="2">
    <source>
        <dbReference type="Proteomes" id="UP001158576"/>
    </source>
</evidence>
<gene>
    <name evidence="1" type="ORF">OKIOD_LOCUS14164</name>
</gene>
<reference evidence="1 2" key="1">
    <citation type="submission" date="2021-04" db="EMBL/GenBank/DDBJ databases">
        <authorList>
            <person name="Bliznina A."/>
        </authorList>
    </citation>
    <scope>NUCLEOTIDE SEQUENCE [LARGE SCALE GENOMIC DNA]</scope>
</reference>
<sequence length="831" mass="96428">MPIYEEKYNIHVLIYDLGVNNCLSNDSLVGYQTENIKNGRTELRLTTRSFDPEKFGIFEILADPSITQIEMIPKALRLVNIFEAVALVKYKTSNENMAEKIEELIKSFGMSIIGEEDLIKFRDHFEIGLEIWSRTNQGNQIGRQISRVKLFTLLGSPMIKLEMIGQTLYFNKETRMTLINGKFNTHSCPIKNCAFETTQRWGFRRHVDTCRGESVTVHKQKVYGNVVDEDVEFLKTSGFIPDRHKTRFIAFDIESNNMKEGYDQQSKIIGHFELLSIGIVTTQNKELFIKRKGDEHDDLTDLIGQFWAALKHCQRKIEETLPDEIIRGKEFVLEKLADTTNMDVKEKSSWKRRLRILESYSNLTVYSWYGEKFDHNCIIGPLVEYLASHYEEDFNSHDVIQRGRGYMLLRFGKIVFKDFFNFSSGKLEEFAASVGVKDLSKMTYPYELFQSATEPELWTTFPDYTLFRSSTYMPSDKFVNEANMKIEELSKIPNIRPLNVFAKLLQIPRDLLLPFWNAAEKKFCKSDEAQMFFHTSIDKYTASREYFDDKCKSMVDFLKEYNLLDCRLLLKSINAYAEGFLQEYGIDIHKKLSLPGLAQQIAFDKYDPDCQNIYSIPVPELKNDVRKHLNGGICCVQHRLLAINSEDQTLPEAARRAPNGKKIMFIDQQDMNSLYPFTLQNDLPTGPGFHLKKIRKKFKLFSMDRTQTHVSVESIQWLEFFAHSTGLNVIHAFNKGEKKIGTYFLDGYAVKNGQAIGLDYNGCRYHRCPNPECKVERPMQKESEKRLQFLTSDESGLDLYLTISGCQWAAQLSTLRELGYEFPRNWSKLQI</sequence>
<evidence type="ECO:0000313" key="1">
    <source>
        <dbReference type="EMBL" id="CAG5111063.1"/>
    </source>
</evidence>
<accession>A0ABN7T9D9</accession>
<protein>
    <submittedName>
        <fullName evidence="1">Oidioi.mRNA.OKI2018_I69.chr2.g5399.t1.cds</fullName>
    </submittedName>
</protein>
<keyword evidence="2" id="KW-1185">Reference proteome</keyword>
<organism evidence="1 2">
    <name type="scientific">Oikopleura dioica</name>
    <name type="common">Tunicate</name>
    <dbReference type="NCBI Taxonomy" id="34765"/>
    <lineage>
        <taxon>Eukaryota</taxon>
        <taxon>Metazoa</taxon>
        <taxon>Chordata</taxon>
        <taxon>Tunicata</taxon>
        <taxon>Appendicularia</taxon>
        <taxon>Copelata</taxon>
        <taxon>Oikopleuridae</taxon>
        <taxon>Oikopleura</taxon>
    </lineage>
</organism>
<name>A0ABN7T9D9_OIKDI</name>
<dbReference type="Proteomes" id="UP001158576">
    <property type="component" value="Chromosome 2"/>
</dbReference>